<protein>
    <submittedName>
        <fullName evidence="1">Uncharacterized protein</fullName>
    </submittedName>
</protein>
<accession>E6QX77</accession>
<dbReference type="AlphaFoldDB" id="E6QX77"/>
<evidence type="ECO:0000313" key="1">
    <source>
        <dbReference type="EMBL" id="CBI11851.1"/>
    </source>
</evidence>
<proteinExistence type="predicted"/>
<gene>
    <name evidence="1" type="ORF">CARN7_2699</name>
</gene>
<reference evidence="1" key="1">
    <citation type="submission" date="2009-10" db="EMBL/GenBank/DDBJ databases">
        <title>Diversity of trophic interactions inside an arsenic-rich microbial ecosystem.</title>
        <authorList>
            <person name="Bertin P.N."/>
            <person name="Heinrich-Salmeron A."/>
            <person name="Pelletier E."/>
            <person name="Goulhen-Chollet F."/>
            <person name="Arsene-Ploetze F."/>
            <person name="Gallien S."/>
            <person name="Calteau A."/>
            <person name="Vallenet D."/>
            <person name="Casiot C."/>
            <person name="Chane-Woon-Ming B."/>
            <person name="Giloteaux L."/>
            <person name="Barakat M."/>
            <person name="Bonnefoy V."/>
            <person name="Bruneel O."/>
            <person name="Chandler M."/>
            <person name="Cleiss J."/>
            <person name="Duran R."/>
            <person name="Elbaz-Poulichet F."/>
            <person name="Fonknechten N."/>
            <person name="Lauga B."/>
            <person name="Mornico D."/>
            <person name="Ortet P."/>
            <person name="Schaeffer C."/>
            <person name="Siguier P."/>
            <person name="Alexander Thil Smith A."/>
            <person name="Van Dorsselaer A."/>
            <person name="Weissenbach J."/>
            <person name="Medigue C."/>
            <person name="Le Paslier D."/>
        </authorList>
    </citation>
    <scope>NUCLEOTIDE SEQUENCE</scope>
</reference>
<comment type="caution">
    <text evidence="1">The sequence shown here is derived from an EMBL/GenBank/DDBJ whole genome shotgun (WGS) entry which is preliminary data.</text>
</comment>
<name>E6QX77_9ZZZZ</name>
<dbReference type="EMBL" id="CABR01000172">
    <property type="protein sequence ID" value="CBI11851.1"/>
    <property type="molecule type" value="Genomic_DNA"/>
</dbReference>
<sequence length="66" mass="7210">MLMDLSGFTRFSFATVQSPAEALVNALFKTTEIAVPVEGIGAAHVILRCFSRFTFSTSSYRYPGNS</sequence>
<organism evidence="1">
    <name type="scientific">mine drainage metagenome</name>
    <dbReference type="NCBI Taxonomy" id="410659"/>
    <lineage>
        <taxon>unclassified sequences</taxon>
        <taxon>metagenomes</taxon>
        <taxon>ecological metagenomes</taxon>
    </lineage>
</organism>